<dbReference type="SMART" id="SM00530">
    <property type="entry name" value="HTH_XRE"/>
    <property type="match status" value="1"/>
</dbReference>
<accession>A0ABV8KPD9</accession>
<reference evidence="3" key="1">
    <citation type="journal article" date="2019" name="Int. J. Syst. Evol. Microbiol.">
        <title>The Global Catalogue of Microorganisms (GCM) 10K type strain sequencing project: providing services to taxonomists for standard genome sequencing and annotation.</title>
        <authorList>
            <consortium name="The Broad Institute Genomics Platform"/>
            <consortium name="The Broad Institute Genome Sequencing Center for Infectious Disease"/>
            <person name="Wu L."/>
            <person name="Ma J."/>
        </authorList>
    </citation>
    <scope>NUCLEOTIDE SEQUENCE [LARGE SCALE GENOMIC DNA]</scope>
    <source>
        <strain evidence="3">2902at01</strain>
    </source>
</reference>
<evidence type="ECO:0000259" key="1">
    <source>
        <dbReference type="PROSITE" id="PS50943"/>
    </source>
</evidence>
<gene>
    <name evidence="2" type="ORF">ACFOX0_18610</name>
</gene>
<evidence type="ECO:0000313" key="2">
    <source>
        <dbReference type="EMBL" id="MFC4107929.1"/>
    </source>
</evidence>
<dbReference type="InterPro" id="IPR010982">
    <property type="entry name" value="Lambda_DNA-bd_dom_sf"/>
</dbReference>
<comment type="caution">
    <text evidence="2">The sequence shown here is derived from an EMBL/GenBank/DDBJ whole genome shotgun (WGS) entry which is preliminary data.</text>
</comment>
<sequence length="428" mass="45825">MDLGNNVASLRRLRGWTQEELAERCGLSVRTIRNVELGSVDPRRSSVKLILRALDAGEVTEDSRGVPAAPDRWRGLPPPRHPIVGMRAELHELARTVLASRLTAVLGPGGVGKTRIALGVAAEIASTFRHGVLVVELGDIPAEEPAAPAPTAVILERVTRLVGPESTWNEPGTTGGAPGANADLLILLDNAEHLPSAVAAAGKELLNAYPRAHILITSRRPVTDRWGLSREIRPLPVEPAHQEGGSLAPAVELVLRRASAGLPATVDLARDLPHVVELCRRLAGVPRALEFAAERLRTIPIRSLLAAGPALRMLRTSDHSLSPHQRSVADSIRWSTDLLSDEHRLLLRHIAGLPATEFTPEQVLAAAGEAAGADLENVLCLFSDLVDHGLVTACRDHVYRYRLMPYVGQVVCADLDASVVAACRVPAA</sequence>
<name>A0ABV8KPD9_9ACTN</name>
<dbReference type="PROSITE" id="PS50943">
    <property type="entry name" value="HTH_CROC1"/>
    <property type="match status" value="1"/>
</dbReference>
<dbReference type="Gene3D" id="3.40.50.300">
    <property type="entry name" value="P-loop containing nucleotide triphosphate hydrolases"/>
    <property type="match status" value="1"/>
</dbReference>
<dbReference type="Gene3D" id="1.10.260.40">
    <property type="entry name" value="lambda repressor-like DNA-binding domains"/>
    <property type="match status" value="1"/>
</dbReference>
<keyword evidence="3" id="KW-1185">Reference proteome</keyword>
<dbReference type="PANTHER" id="PTHR47691:SF3">
    <property type="entry name" value="HTH-TYPE TRANSCRIPTIONAL REGULATOR RV0890C-RELATED"/>
    <property type="match status" value="1"/>
</dbReference>
<dbReference type="InterPro" id="IPR001387">
    <property type="entry name" value="Cro/C1-type_HTH"/>
</dbReference>
<protein>
    <submittedName>
        <fullName evidence="2">Helix-turn-helix domain-containing protein</fullName>
    </submittedName>
</protein>
<organism evidence="2 3">
    <name type="scientific">Micromonospora zhanjiangensis</name>
    <dbReference type="NCBI Taxonomy" id="1522057"/>
    <lineage>
        <taxon>Bacteria</taxon>
        <taxon>Bacillati</taxon>
        <taxon>Actinomycetota</taxon>
        <taxon>Actinomycetes</taxon>
        <taxon>Micromonosporales</taxon>
        <taxon>Micromonosporaceae</taxon>
        <taxon>Micromonospora</taxon>
    </lineage>
</organism>
<dbReference type="Pfam" id="PF01381">
    <property type="entry name" value="HTH_3"/>
    <property type="match status" value="1"/>
</dbReference>
<dbReference type="SUPFAM" id="SSF47413">
    <property type="entry name" value="lambda repressor-like DNA-binding domains"/>
    <property type="match status" value="1"/>
</dbReference>
<dbReference type="EMBL" id="JBHSBN010000012">
    <property type="protein sequence ID" value="MFC4107929.1"/>
    <property type="molecule type" value="Genomic_DNA"/>
</dbReference>
<dbReference type="RefSeq" id="WP_377547522.1">
    <property type="nucleotide sequence ID" value="NZ_JBHSBN010000012.1"/>
</dbReference>
<dbReference type="CDD" id="cd00093">
    <property type="entry name" value="HTH_XRE"/>
    <property type="match status" value="1"/>
</dbReference>
<evidence type="ECO:0000313" key="3">
    <source>
        <dbReference type="Proteomes" id="UP001595868"/>
    </source>
</evidence>
<dbReference type="InterPro" id="IPR027417">
    <property type="entry name" value="P-loop_NTPase"/>
</dbReference>
<dbReference type="Proteomes" id="UP001595868">
    <property type="component" value="Unassembled WGS sequence"/>
</dbReference>
<dbReference type="PANTHER" id="PTHR47691">
    <property type="entry name" value="REGULATOR-RELATED"/>
    <property type="match status" value="1"/>
</dbReference>
<dbReference type="SUPFAM" id="SSF52540">
    <property type="entry name" value="P-loop containing nucleoside triphosphate hydrolases"/>
    <property type="match status" value="1"/>
</dbReference>
<proteinExistence type="predicted"/>
<feature type="domain" description="HTH cro/C1-type" evidence="1">
    <location>
        <begin position="7"/>
        <end position="63"/>
    </location>
</feature>